<dbReference type="InterPro" id="IPR038883">
    <property type="entry name" value="AN11006-like"/>
</dbReference>
<dbReference type="PANTHER" id="PTHR42085">
    <property type="entry name" value="F-BOX DOMAIN-CONTAINING PROTEIN"/>
    <property type="match status" value="1"/>
</dbReference>
<dbReference type="STRING" id="1043005.A0A074XYD9"/>
<dbReference type="InParanoid" id="A0A074XYD9"/>
<proteinExistence type="predicted"/>
<dbReference type="EMBL" id="KL584790">
    <property type="protein sequence ID" value="KEQ90495.1"/>
    <property type="molecule type" value="Genomic_DNA"/>
</dbReference>
<dbReference type="PANTHER" id="PTHR42085:SF2">
    <property type="entry name" value="F-BOX DOMAIN-CONTAINING PROTEIN"/>
    <property type="match status" value="1"/>
</dbReference>
<dbReference type="GeneID" id="25369118"/>
<accession>A0A074XYD9</accession>
<dbReference type="Proteomes" id="UP000030641">
    <property type="component" value="Unassembled WGS sequence"/>
</dbReference>
<evidence type="ECO:0000313" key="2">
    <source>
        <dbReference type="Proteomes" id="UP000030641"/>
    </source>
</evidence>
<name>A0A074XYD9_AURSE</name>
<sequence length="351" mass="40655">MDTQLQTGLGRRFHALPSELRAYIFSFLLVRPVKWDLRHLESCEKYCARTTSGYERPTHHTIPGLESRYVCASCGPWTHERNWRHAFGRGFEVYVSPWRSKWAPPQGNSYICSNCYDDRMRTRPFPEPTNLPCLCARRQSLEMRLVCRQWHDEASLVFFSENTFAFDDVVSMGHFFTAISGPWARVISKLSLLFPLWTPEDGPSKVSEIVSFLSILNELPWLKSLELDAKLLNEESAVSALLRCQFTSLRSVSFVVQCPLQEVLWRPMKSPTNIWNELEGRIVLLGGFPEVVARSMKTRKDIATPVMESHEFIQQKRLYEAIQDDRHLWKKEKVVGTSIRRVLLLGAMDLQ</sequence>
<dbReference type="HOGENOM" id="CLU_787508_0_0_1"/>
<protein>
    <submittedName>
        <fullName evidence="1">Uncharacterized protein</fullName>
    </submittedName>
</protein>
<evidence type="ECO:0000313" key="1">
    <source>
        <dbReference type="EMBL" id="KEQ90495.1"/>
    </source>
</evidence>
<reference evidence="1 2" key="1">
    <citation type="journal article" date="2014" name="BMC Genomics">
        <title>Genome sequencing of four Aureobasidium pullulans varieties: biotechnological potential, stress tolerance, and description of new species.</title>
        <authorList>
            <person name="Gostin Ar C."/>
            <person name="Ohm R.A."/>
            <person name="Kogej T."/>
            <person name="Sonjak S."/>
            <person name="Turk M."/>
            <person name="Zajc J."/>
            <person name="Zalar P."/>
            <person name="Grube M."/>
            <person name="Sun H."/>
            <person name="Han J."/>
            <person name="Sharma A."/>
            <person name="Chiniquy J."/>
            <person name="Ngan C.Y."/>
            <person name="Lipzen A."/>
            <person name="Barry K."/>
            <person name="Grigoriev I.V."/>
            <person name="Gunde-Cimerman N."/>
        </authorList>
    </citation>
    <scope>NUCLEOTIDE SEQUENCE [LARGE SCALE GENOMIC DNA]</scope>
    <source>
        <strain evidence="1 2">EXF-2481</strain>
    </source>
</reference>
<dbReference type="OMA" id="VKWDVEH"/>
<dbReference type="OrthoDB" id="5420711at2759"/>
<organism evidence="1 2">
    <name type="scientific">Aureobasidium subglaciale (strain EXF-2481)</name>
    <name type="common">Aureobasidium pullulans var. subglaciale</name>
    <dbReference type="NCBI Taxonomy" id="1043005"/>
    <lineage>
        <taxon>Eukaryota</taxon>
        <taxon>Fungi</taxon>
        <taxon>Dikarya</taxon>
        <taxon>Ascomycota</taxon>
        <taxon>Pezizomycotina</taxon>
        <taxon>Dothideomycetes</taxon>
        <taxon>Dothideomycetidae</taxon>
        <taxon>Dothideales</taxon>
        <taxon>Saccotheciaceae</taxon>
        <taxon>Aureobasidium</taxon>
    </lineage>
</organism>
<keyword evidence="2" id="KW-1185">Reference proteome</keyword>
<dbReference type="AlphaFoldDB" id="A0A074XYD9"/>
<dbReference type="RefSeq" id="XP_013339002.1">
    <property type="nucleotide sequence ID" value="XM_013483548.1"/>
</dbReference>
<gene>
    <name evidence="1" type="ORF">AUEXF2481DRAFT_568424</name>
</gene>